<dbReference type="Proteomes" id="UP000316726">
    <property type="component" value="Chromosome 1"/>
</dbReference>
<name>A0A5B8MCJ2_9CHLO</name>
<dbReference type="STRING" id="1764295.A0A5B8MCJ2"/>
<organism evidence="7 8">
    <name type="scientific">Chloropicon primus</name>
    <dbReference type="NCBI Taxonomy" id="1764295"/>
    <lineage>
        <taxon>Eukaryota</taxon>
        <taxon>Viridiplantae</taxon>
        <taxon>Chlorophyta</taxon>
        <taxon>Chloropicophyceae</taxon>
        <taxon>Chloropicales</taxon>
        <taxon>Chloropicaceae</taxon>
        <taxon>Chloropicon</taxon>
    </lineage>
</organism>
<dbReference type="Pfam" id="PF04939">
    <property type="entry name" value="RRS1"/>
    <property type="match status" value="1"/>
</dbReference>
<evidence type="ECO:0000256" key="5">
    <source>
        <dbReference type="RuleBase" id="RU364132"/>
    </source>
</evidence>
<dbReference type="GO" id="GO:0005634">
    <property type="term" value="C:nucleus"/>
    <property type="evidence" value="ECO:0007669"/>
    <property type="project" value="UniProtKB-SubCell"/>
</dbReference>
<evidence type="ECO:0000313" key="7">
    <source>
        <dbReference type="EMBL" id="QDZ18099.1"/>
    </source>
</evidence>
<feature type="region of interest" description="Disordered" evidence="6">
    <location>
        <begin position="249"/>
        <end position="289"/>
    </location>
</feature>
<feature type="compositionally biased region" description="Basic residues" evidence="6">
    <location>
        <begin position="328"/>
        <end position="343"/>
    </location>
</feature>
<evidence type="ECO:0000256" key="6">
    <source>
        <dbReference type="SAM" id="MobiDB-lite"/>
    </source>
</evidence>
<proteinExistence type="inferred from homology"/>
<comment type="function">
    <text evidence="5">Involved in ribosomal large subunit assembly.</text>
</comment>
<evidence type="ECO:0000256" key="1">
    <source>
        <dbReference type="ARBA" id="ARBA00004123"/>
    </source>
</evidence>
<comment type="subcellular location">
    <subcellularLocation>
        <location evidence="1 5">Nucleus</location>
    </subcellularLocation>
</comment>
<dbReference type="GO" id="GO:0042254">
    <property type="term" value="P:ribosome biogenesis"/>
    <property type="evidence" value="ECO:0007669"/>
    <property type="project" value="UniProtKB-KW"/>
</dbReference>
<feature type="compositionally biased region" description="Basic and acidic residues" evidence="6">
    <location>
        <begin position="258"/>
        <end position="269"/>
    </location>
</feature>
<dbReference type="AlphaFoldDB" id="A0A5B8MCJ2"/>
<protein>
    <recommendedName>
        <fullName evidence="5">Ribosome biogenesis regulatory protein</fullName>
    </recommendedName>
</protein>
<accession>A0A5B8MCJ2</accession>
<evidence type="ECO:0000256" key="3">
    <source>
        <dbReference type="ARBA" id="ARBA00022517"/>
    </source>
</evidence>
<dbReference type="EMBL" id="CP031034">
    <property type="protein sequence ID" value="QDZ18099.1"/>
    <property type="molecule type" value="Genomic_DNA"/>
</dbReference>
<sequence>MGKAEALVVTEELMGGRGAGSSSSAVAYDEALLEIDEGNLLVCDPSPVDKEALIRDAEGACKEMATGMAQALVKRLFTFPSTPAVGGRTVELPKPKTLLPRFKPVPKPKPLTRWEKFAKEKGIVKRKRDKYTFDEHTNEFKRRYGYDRVNDINDVAIIEAKSSDKLGEDPFSNHKKEKRERVKRQEERRLTNLKNAAKQGGKKALPATVSLARALPSTDDYLSAGSTSGFPKGRKKADRKDLLEGALAASESTASMGKFDRKSKLDKRMSSKKGKRQQFAPVVGKGKSTISEVERDMIEETVRKVISKGSKPILDVNKAVKQIDPRSLRVKKAKTPKKKSKKARERESEN</sequence>
<evidence type="ECO:0000313" key="8">
    <source>
        <dbReference type="Proteomes" id="UP000316726"/>
    </source>
</evidence>
<comment type="similarity">
    <text evidence="2 5">Belongs to the RRS1 family.</text>
</comment>
<dbReference type="InterPro" id="IPR007023">
    <property type="entry name" value="Ribosom_reg"/>
</dbReference>
<keyword evidence="8" id="KW-1185">Reference proteome</keyword>
<feature type="region of interest" description="Disordered" evidence="6">
    <location>
        <begin position="325"/>
        <end position="350"/>
    </location>
</feature>
<evidence type="ECO:0000256" key="2">
    <source>
        <dbReference type="ARBA" id="ARBA00010077"/>
    </source>
</evidence>
<feature type="region of interest" description="Disordered" evidence="6">
    <location>
        <begin position="166"/>
        <end position="205"/>
    </location>
</feature>
<keyword evidence="3 5" id="KW-0690">Ribosome biogenesis</keyword>
<feature type="compositionally biased region" description="Basic and acidic residues" evidence="6">
    <location>
        <begin position="166"/>
        <end position="190"/>
    </location>
</feature>
<evidence type="ECO:0000256" key="4">
    <source>
        <dbReference type="ARBA" id="ARBA00023242"/>
    </source>
</evidence>
<keyword evidence="4 5" id="KW-0539">Nucleus</keyword>
<gene>
    <name evidence="7" type="ORF">A3770_01p06170</name>
</gene>
<reference evidence="7 8" key="1">
    <citation type="submission" date="2018-07" db="EMBL/GenBank/DDBJ databases">
        <title>The complete nuclear genome of the prasinophyte Chloropicon primus (CCMP1205).</title>
        <authorList>
            <person name="Pombert J.-F."/>
            <person name="Otis C."/>
            <person name="Turmel M."/>
            <person name="Lemieux C."/>
        </authorList>
    </citation>
    <scope>NUCLEOTIDE SEQUENCE [LARGE SCALE GENOMIC DNA]</scope>
    <source>
        <strain evidence="7 8">CCMP1205</strain>
    </source>
</reference>
<dbReference type="OrthoDB" id="28455at2759"/>